<dbReference type="Gene3D" id="3.40.50.1820">
    <property type="entry name" value="alpha/beta hydrolase"/>
    <property type="match status" value="1"/>
</dbReference>
<evidence type="ECO:0000313" key="1">
    <source>
        <dbReference type="EMBL" id="ACK49656.1"/>
    </source>
</evidence>
<dbReference type="STRING" id="395965.Msil_0685"/>
<evidence type="ECO:0000313" key="2">
    <source>
        <dbReference type="Proteomes" id="UP000002257"/>
    </source>
</evidence>
<dbReference type="CDD" id="cd12810">
    <property type="entry name" value="Esterase_713_like-3"/>
    <property type="match status" value="1"/>
</dbReference>
<keyword evidence="2" id="KW-1185">Reference proteome</keyword>
<dbReference type="KEGG" id="msl:Msil_0685"/>
<name>B8EP68_METSB</name>
<dbReference type="SUPFAM" id="SSF53474">
    <property type="entry name" value="alpha/beta-Hydrolases"/>
    <property type="match status" value="1"/>
</dbReference>
<dbReference type="OrthoDB" id="7820973at2"/>
<dbReference type="Proteomes" id="UP000002257">
    <property type="component" value="Chromosome"/>
</dbReference>
<proteinExistence type="predicted"/>
<sequence>MGIEQSSSLAPSNAEAGSSRRGFFARAGAALASLPLLAGGEGLAHDNHGGGQDGARRGPLIIAKQGSFFAGGTVKQAPGDFNPLVNGGPGQTLHGDHVYTQFQSPVFPRKLPLVMWHGGGQSGKTWESTTDGREGYQSIFLRRNFTVHIIDQPRRGRAGNSTQPATLTATPGDQDLFVAWRLGIWPNFYPNTKFPRGADALDQFFRQFTVDTGPSDRAVVTDGAAALFAKIGPAVLLTHSASGVLGWVTATKSANVRAIYAYEPTDYVFPDTELPNPIGTGVAQISPNPVPMSDFLKLTKIPIRMQYSDGIPPTSSPYPRVQTWINRIAMGRLMVKAINKHGGNASLLHLPDIGIFGNTHFSFADVNNIQIADILSDYLQRQGLDRY</sequence>
<evidence type="ECO:0008006" key="3">
    <source>
        <dbReference type="Google" id="ProtNLM"/>
    </source>
</evidence>
<gene>
    <name evidence="1" type="ordered locus">Msil_0685</name>
</gene>
<dbReference type="InterPro" id="IPR029058">
    <property type="entry name" value="AB_hydrolase_fold"/>
</dbReference>
<dbReference type="AlphaFoldDB" id="B8EP68"/>
<dbReference type="eggNOG" id="COG1075">
    <property type="taxonomic scope" value="Bacteria"/>
</dbReference>
<dbReference type="ESTHER" id="metsb-b8ep68">
    <property type="family name" value="Bacterial_esterase"/>
</dbReference>
<organism evidence="1 2">
    <name type="scientific">Methylocella silvestris (strain DSM 15510 / CIP 108128 / LMG 27833 / NCIMB 13906 / BL2)</name>
    <dbReference type="NCBI Taxonomy" id="395965"/>
    <lineage>
        <taxon>Bacteria</taxon>
        <taxon>Pseudomonadati</taxon>
        <taxon>Pseudomonadota</taxon>
        <taxon>Alphaproteobacteria</taxon>
        <taxon>Hyphomicrobiales</taxon>
        <taxon>Beijerinckiaceae</taxon>
        <taxon>Methylocella</taxon>
    </lineage>
</organism>
<reference evidence="1 2" key="1">
    <citation type="journal article" date="2010" name="J. Bacteriol.">
        <title>Complete genome sequence of the aerobic facultative methanotroph Methylocella silvestris BL2.</title>
        <authorList>
            <person name="Chen Y."/>
            <person name="Crombie A."/>
            <person name="Rahman M.T."/>
            <person name="Dedysh S.N."/>
            <person name="Liesack W."/>
            <person name="Stott M.B."/>
            <person name="Alam M."/>
            <person name="Theisen A.R."/>
            <person name="Murrell J.C."/>
            <person name="Dunfield P.F."/>
        </authorList>
    </citation>
    <scope>NUCLEOTIDE SEQUENCE [LARGE SCALE GENOMIC DNA]</scope>
    <source>
        <strain evidence="2">DSM 15510 / CIP 108128 / LMG 27833 / NCIMB 13906 / BL2</strain>
    </source>
</reference>
<dbReference type="HOGENOM" id="CLU_038297_2_0_5"/>
<protein>
    <recommendedName>
        <fullName evidence="3">AB hydrolase-1 domain-containing protein</fullName>
    </recommendedName>
</protein>
<dbReference type="EMBL" id="CP001280">
    <property type="protein sequence ID" value="ACK49656.1"/>
    <property type="molecule type" value="Genomic_DNA"/>
</dbReference>
<accession>B8EP68</accession>